<dbReference type="GO" id="GO:0003918">
    <property type="term" value="F:DNA topoisomerase type II (double strand cut, ATP-hydrolyzing) activity"/>
    <property type="evidence" value="ECO:0007669"/>
    <property type="project" value="InterPro"/>
</dbReference>
<dbReference type="CDD" id="cd00823">
    <property type="entry name" value="TopoIIB_Trans"/>
    <property type="match status" value="1"/>
</dbReference>
<dbReference type="Gene3D" id="3.30.565.10">
    <property type="entry name" value="Histidine kinase-like ATPase, C-terminal domain"/>
    <property type="match status" value="1"/>
</dbReference>
<dbReference type="Proteomes" id="UP001230188">
    <property type="component" value="Unassembled WGS sequence"/>
</dbReference>
<dbReference type="GO" id="GO:0005524">
    <property type="term" value="F:ATP binding"/>
    <property type="evidence" value="ECO:0007669"/>
    <property type="project" value="UniProtKB-KW"/>
</dbReference>
<keyword evidence="10" id="KW-1185">Reference proteome</keyword>
<dbReference type="NCBIfam" id="NF003218">
    <property type="entry name" value="PRK04184.1"/>
    <property type="match status" value="1"/>
</dbReference>
<evidence type="ECO:0000256" key="7">
    <source>
        <dbReference type="SAM" id="MobiDB-lite"/>
    </source>
</evidence>
<dbReference type="HAMAP" id="MF_00322">
    <property type="entry name" value="Top6B"/>
    <property type="match status" value="1"/>
</dbReference>
<dbReference type="PANTHER" id="PTHR48444">
    <property type="entry name" value="DNA TOPOISOMERASE 6 SUBUNIT B"/>
    <property type="match status" value="1"/>
</dbReference>
<reference evidence="9" key="1">
    <citation type="submission" date="2023-01" db="EMBL/GenBank/DDBJ databases">
        <title>Metagenome sequencing of chrysophaentin producing Chrysophaeum taylorii.</title>
        <authorList>
            <person name="Davison J."/>
            <person name="Bewley C."/>
        </authorList>
    </citation>
    <scope>NUCLEOTIDE SEQUENCE</scope>
    <source>
        <strain evidence="9">NIES-1699</strain>
    </source>
</reference>
<dbReference type="InterPro" id="IPR005734">
    <property type="entry name" value="TopoVI_B"/>
</dbReference>
<protein>
    <recommendedName>
        <fullName evidence="8">DNA topoisomerase VI subunit B transducer domain-containing protein</fullName>
    </recommendedName>
</protein>
<evidence type="ECO:0000256" key="1">
    <source>
        <dbReference type="ARBA" id="ARBA00004474"/>
    </source>
</evidence>
<dbReference type="SUPFAM" id="SSF54211">
    <property type="entry name" value="Ribosomal protein S5 domain 2-like"/>
    <property type="match status" value="1"/>
</dbReference>
<dbReference type="EMBL" id="JAQMWT010000524">
    <property type="protein sequence ID" value="KAJ8600296.1"/>
    <property type="molecule type" value="Genomic_DNA"/>
</dbReference>
<gene>
    <name evidence="9" type="ORF">CTAYLR_000707</name>
</gene>
<dbReference type="GO" id="GO:0009536">
    <property type="term" value="C:plastid"/>
    <property type="evidence" value="ECO:0007669"/>
    <property type="project" value="UniProtKB-SubCell"/>
</dbReference>
<sequence>MAPPPPPPRHEVQSAAEFFSEHQNIAGFDNPGKSLYTTIRELVENSLDAAEAIKVAPQVSVSISEVTQEALDLTRGLEPSSSSKRMFYRVSCKDNGCGMEPAQIPEMMGRVLSGSKFGVRQTRGKFGLGAKMALIWAKKSSGLPIQIRSATGGRGHRIVLDMDVHKNAPKVLESETEDERWRGTEVTVTVGGAWSAYKARICTYFQQLAIITPYADLEFAFGDKLTLKFEKRSEKIPIEPKRTGYHPSALNELLLSRLLERTTKTSLHDFLLKGGEIAGLSSAVVEDVAREFPRLPSTPNAVARLSRFLRDAKCKPPDASVLSPVGEYNLRLGITKEIKPSYVATHTARPSSHSGHPFIVEAAVSVGGDEGIYRFANRIPLLFEAGADVVTRVAKTKIKWAAYKIDPKVDKVGVFVSLVSTKVPFKGTSKEYIGEDATEIHDAVKSCLQHCCQQLKAKLVRRDADKKVEDRKKLLLKYTPDAARSLWKVLEPLKASADPKRSTLKRRLPEHISEAFLLEHLKAAVDEIPRDEDDRGEEHLLPFVFDRPDLSTPFFFHHPLFSLKLPSPPNDSVSSPVLKKPKLGILEYCPVDDDNEGPAGDHDPFFYSNLDDDDDFIDDNMTPLGGGDDDHKNDEDEEVPRCPKNDDLQEEEEPEEAAQGNGEEDSNEEEEEEEEEDDDEDDEDFEPPE</sequence>
<proteinExistence type="inferred from homology"/>
<evidence type="ECO:0000256" key="4">
    <source>
        <dbReference type="ARBA" id="ARBA00023029"/>
    </source>
</evidence>
<dbReference type="Gene3D" id="3.30.230.10">
    <property type="match status" value="1"/>
</dbReference>
<comment type="caution">
    <text evidence="9">The sequence shown here is derived from an EMBL/GenBank/DDBJ whole genome shotgun (WGS) entry which is preliminary data.</text>
</comment>
<dbReference type="PANTHER" id="PTHR48444:SF1">
    <property type="entry name" value="DNA TOPOISOMERASE 6 SUBUNIT B"/>
    <property type="match status" value="1"/>
</dbReference>
<keyword evidence="2" id="KW-0547">Nucleotide-binding</keyword>
<dbReference type="GO" id="GO:0006265">
    <property type="term" value="P:DNA topological change"/>
    <property type="evidence" value="ECO:0007669"/>
    <property type="project" value="InterPro"/>
</dbReference>
<dbReference type="SUPFAM" id="SSF55874">
    <property type="entry name" value="ATPase domain of HSP90 chaperone/DNA topoisomerase II/histidine kinase"/>
    <property type="match status" value="1"/>
</dbReference>
<dbReference type="InterPro" id="IPR036890">
    <property type="entry name" value="HATPase_C_sf"/>
</dbReference>
<evidence type="ECO:0000256" key="3">
    <source>
        <dbReference type="ARBA" id="ARBA00022840"/>
    </source>
</evidence>
<dbReference type="Pfam" id="PF09239">
    <property type="entry name" value="Topo-VIb_trans"/>
    <property type="match status" value="1"/>
</dbReference>
<evidence type="ECO:0000313" key="9">
    <source>
        <dbReference type="EMBL" id="KAJ8600296.1"/>
    </source>
</evidence>
<dbReference type="Pfam" id="PF13589">
    <property type="entry name" value="HATPase_c_3"/>
    <property type="match status" value="1"/>
</dbReference>
<keyword evidence="5" id="KW-0238">DNA-binding</keyword>
<evidence type="ECO:0000256" key="6">
    <source>
        <dbReference type="ARBA" id="ARBA00023235"/>
    </source>
</evidence>
<keyword evidence="6" id="KW-0413">Isomerase</keyword>
<dbReference type="AlphaFoldDB" id="A0AAD7U8J9"/>
<evidence type="ECO:0000256" key="5">
    <source>
        <dbReference type="ARBA" id="ARBA00023125"/>
    </source>
</evidence>
<keyword evidence="3" id="KW-0067">ATP-binding</keyword>
<dbReference type="GO" id="GO:0003677">
    <property type="term" value="F:DNA binding"/>
    <property type="evidence" value="ECO:0007669"/>
    <property type="project" value="UniProtKB-KW"/>
</dbReference>
<feature type="compositionally biased region" description="Basic and acidic residues" evidence="7">
    <location>
        <begin position="628"/>
        <end position="647"/>
    </location>
</feature>
<keyword evidence="4" id="KW-0799">Topoisomerase</keyword>
<feature type="compositionally biased region" description="Acidic residues" evidence="7">
    <location>
        <begin position="648"/>
        <end position="689"/>
    </location>
</feature>
<feature type="domain" description="DNA topoisomerase VI subunit B transducer" evidence="8">
    <location>
        <begin position="317"/>
        <end position="470"/>
    </location>
</feature>
<name>A0AAD7U8J9_9STRA</name>
<accession>A0AAD7U8J9</accession>
<evidence type="ECO:0000313" key="10">
    <source>
        <dbReference type="Proteomes" id="UP001230188"/>
    </source>
</evidence>
<dbReference type="InterPro" id="IPR014721">
    <property type="entry name" value="Ribsml_uS5_D2-typ_fold_subgr"/>
</dbReference>
<dbReference type="InterPro" id="IPR015320">
    <property type="entry name" value="TopoVI_B_transducer"/>
</dbReference>
<evidence type="ECO:0000256" key="2">
    <source>
        <dbReference type="ARBA" id="ARBA00022741"/>
    </source>
</evidence>
<organism evidence="9 10">
    <name type="scientific">Chrysophaeum taylorii</name>
    <dbReference type="NCBI Taxonomy" id="2483200"/>
    <lineage>
        <taxon>Eukaryota</taxon>
        <taxon>Sar</taxon>
        <taxon>Stramenopiles</taxon>
        <taxon>Ochrophyta</taxon>
        <taxon>Pelagophyceae</taxon>
        <taxon>Pelagomonadales</taxon>
        <taxon>Pelagomonadaceae</taxon>
        <taxon>Chrysophaeum</taxon>
    </lineage>
</organism>
<feature type="region of interest" description="Disordered" evidence="7">
    <location>
        <begin position="589"/>
        <end position="689"/>
    </location>
</feature>
<dbReference type="InterPro" id="IPR020568">
    <property type="entry name" value="Ribosomal_Su5_D2-typ_SF"/>
</dbReference>
<comment type="subcellular location">
    <subcellularLocation>
        <location evidence="1">Plastid</location>
    </subcellularLocation>
</comment>
<evidence type="ECO:0000259" key="8">
    <source>
        <dbReference type="Pfam" id="PF09239"/>
    </source>
</evidence>